<evidence type="ECO:0000256" key="1">
    <source>
        <dbReference type="SAM" id="MobiDB-lite"/>
    </source>
</evidence>
<evidence type="ECO:0000313" key="3">
    <source>
        <dbReference type="EMBL" id="CAL7935371.1"/>
    </source>
</evidence>
<evidence type="ECO:0000313" key="4">
    <source>
        <dbReference type="Proteomes" id="UP001642520"/>
    </source>
</evidence>
<name>A0ABP1N6U5_XYLVO</name>
<feature type="compositionally biased region" description="Polar residues" evidence="1">
    <location>
        <begin position="308"/>
        <end position="320"/>
    </location>
</feature>
<feature type="compositionally biased region" description="Basic and acidic residues" evidence="1">
    <location>
        <begin position="277"/>
        <end position="295"/>
    </location>
</feature>
<feature type="compositionally biased region" description="Polar residues" evidence="1">
    <location>
        <begin position="260"/>
        <end position="276"/>
    </location>
</feature>
<comment type="caution">
    <text evidence="3">The sequence shown here is derived from an EMBL/GenBank/DDBJ whole genome shotgun (WGS) entry which is preliminary data.</text>
</comment>
<dbReference type="Proteomes" id="UP001642520">
    <property type="component" value="Unassembled WGS sequence"/>
</dbReference>
<reference evidence="3 4" key="1">
    <citation type="submission" date="2024-08" db="EMBL/GenBank/DDBJ databases">
        <authorList>
            <person name="Will J Nash"/>
            <person name="Angela Man"/>
            <person name="Seanna McTaggart"/>
            <person name="Kendall Baker"/>
            <person name="Tom Barker"/>
            <person name="Leah Catchpole"/>
            <person name="Alex Durrant"/>
            <person name="Karim Gharbi"/>
            <person name="Naomi Irish"/>
            <person name="Gemy Kaithakottil"/>
            <person name="Debby Ku"/>
            <person name="Aaliyah Providence"/>
            <person name="Felix Shaw"/>
            <person name="David Swarbreck"/>
            <person name="Chris Watkins"/>
            <person name="Ann M. McCartney"/>
            <person name="Giulio Formenti"/>
            <person name="Alice Mouton"/>
            <person name="Noel Vella"/>
            <person name="Bjorn M von Reumont"/>
            <person name="Adriana Vella"/>
            <person name="Wilfried Haerty"/>
        </authorList>
    </citation>
    <scope>NUCLEOTIDE SEQUENCE [LARGE SCALE GENOMIC DNA]</scope>
</reference>
<organism evidence="3 4">
    <name type="scientific">Xylocopa violacea</name>
    <name type="common">Violet carpenter bee</name>
    <name type="synonym">Apis violacea</name>
    <dbReference type="NCBI Taxonomy" id="135666"/>
    <lineage>
        <taxon>Eukaryota</taxon>
        <taxon>Metazoa</taxon>
        <taxon>Ecdysozoa</taxon>
        <taxon>Arthropoda</taxon>
        <taxon>Hexapoda</taxon>
        <taxon>Insecta</taxon>
        <taxon>Pterygota</taxon>
        <taxon>Neoptera</taxon>
        <taxon>Endopterygota</taxon>
        <taxon>Hymenoptera</taxon>
        <taxon>Apocrita</taxon>
        <taxon>Aculeata</taxon>
        <taxon>Apoidea</taxon>
        <taxon>Anthophila</taxon>
        <taxon>Apidae</taxon>
        <taxon>Xylocopa</taxon>
        <taxon>Xylocopa</taxon>
    </lineage>
</organism>
<keyword evidence="4" id="KW-1185">Reference proteome</keyword>
<gene>
    <name evidence="3" type="ORF">XYLVIOL_LOCUS1551</name>
</gene>
<keyword evidence="2" id="KW-0732">Signal</keyword>
<protein>
    <submittedName>
        <fullName evidence="3">Uncharacterized protein</fullName>
    </submittedName>
</protein>
<accession>A0ABP1N6U5</accession>
<feature type="region of interest" description="Disordered" evidence="1">
    <location>
        <begin position="260"/>
        <end position="322"/>
    </location>
</feature>
<dbReference type="EMBL" id="CAXAJV020001283">
    <property type="protein sequence ID" value="CAL7935371.1"/>
    <property type="molecule type" value="Genomic_DNA"/>
</dbReference>
<evidence type="ECO:0000256" key="2">
    <source>
        <dbReference type="SAM" id="SignalP"/>
    </source>
</evidence>
<feature type="chain" id="PRO_5045351923" evidence="2">
    <location>
        <begin position="18"/>
        <end position="540"/>
    </location>
</feature>
<proteinExistence type="predicted"/>
<sequence>MKLSVVLGALFLAECAASSKSWSNDSYNGETFSVFGWIGYLKRASIIALMLSGVMLYYIPESRPYARRLCYALIDLTANGLKSALCARESECTYEKIKSKYQRARYEQALAAQKRVSQGTRGGQDFEATRKGYGKRSKMCIDDDDALGGKEKKRCSELSKHHRQSHHRFRSNTVKQISTESCTESSKPFYLYSDKMTDLHKYLKTSLSSSKRINGIENYAVLISGSPQQMALIDQKYEKDDVVVLQDSYARMEYKECGTSTDKLSSKVEASSSDQEGPTRDYDEHGTDTHGKEIEPSSMPECDASKYSVGNPSRRPSQNHCGNGCCRSNGCSASSAELSNGEPRSTSPVDITNVLKSSRSVVTPKLQQKTGRNEENLYTLDYDSRKVGFEEKDLNVGDVIRSNAKHEENEWKYEDTPRVRRKRFRNNDYYCTHASYYTDRGGEADDENSQHGERIIGSHDLDEKPQRETLVFQRRSNDSIFDYYEDFYTEPLLKNRFTPALSRAINWIFGGCPEASRRATLKHSEVEKEETRAFTDEWLL</sequence>
<feature type="signal peptide" evidence="2">
    <location>
        <begin position="1"/>
        <end position="17"/>
    </location>
</feature>